<sequence>MQKIFRRFFTTLGIIFVVLAILILVDALHILTGPWANHLGLTFLFLVGLIFCIRWRLVFSSVLFLSFILMLHKAGIGMATVSNWTILGIAILAGLGLALIYHPHINYVKKLIKGDEPTPFATFEDQDDDVITIHSRFSDTTRNISGEFTRINLDTHFSDVDLHLDDAILATPTATIQFDCKSSSLQLYIPLEWNIEDQLQKVGSTIDYNGSENGTGTKTVYFTGKIAASSLEITRV</sequence>
<dbReference type="eggNOG" id="COG4758">
    <property type="taxonomic scope" value="Bacteria"/>
</dbReference>
<evidence type="ECO:0000313" key="3">
    <source>
        <dbReference type="Proteomes" id="UP000009320"/>
    </source>
</evidence>
<gene>
    <name evidence="2" type="ORF">BN55_08190</name>
</gene>
<evidence type="ECO:0000313" key="2">
    <source>
        <dbReference type="EMBL" id="CCI81475.1"/>
    </source>
</evidence>
<dbReference type="EMBL" id="CAKE01000003">
    <property type="protein sequence ID" value="CCI81475.1"/>
    <property type="molecule type" value="Genomic_DNA"/>
</dbReference>
<feature type="transmembrane region" description="Helical" evidence="1">
    <location>
        <begin position="43"/>
        <end position="69"/>
    </location>
</feature>
<protein>
    <recommendedName>
        <fullName evidence="4">Cell wall-active antibiotics response LiaF-like C-terminal domain-containing protein</fullName>
    </recommendedName>
</protein>
<dbReference type="OrthoDB" id="2249781at2"/>
<evidence type="ECO:0000256" key="1">
    <source>
        <dbReference type="SAM" id="Phobius"/>
    </source>
</evidence>
<name>I7KGR8_9LACO</name>
<dbReference type="Proteomes" id="UP000009320">
    <property type="component" value="Unassembled WGS sequence"/>
</dbReference>
<keyword evidence="1" id="KW-0812">Transmembrane</keyword>
<accession>I7KGR8</accession>
<dbReference type="RefSeq" id="WP_008470253.1">
    <property type="nucleotide sequence ID" value="NZ_AYZP01000011.1"/>
</dbReference>
<dbReference type="PATRIC" id="fig|1423758.3.peg.535"/>
<feature type="transmembrane region" description="Helical" evidence="1">
    <location>
        <begin position="81"/>
        <end position="101"/>
    </location>
</feature>
<comment type="caution">
    <text evidence="2">The sequence shown here is derived from an EMBL/GenBank/DDBJ whole genome shotgun (WGS) entry which is preliminary data.</text>
</comment>
<reference evidence="2 3" key="1">
    <citation type="submission" date="2012-06" db="EMBL/GenBank/DDBJ databases">
        <title>Draft Genome Sequence of Lactobacillus hominis Strain CRBIP 24.179T, isolated from human intestine.</title>
        <authorList>
            <person name="Cousin S."/>
            <person name="Ma L."/>
            <person name="Bizet C."/>
            <person name="Loux V."/>
            <person name="Bouchier C."/>
            <person name="Clermont D."/>
            <person name="Creno S."/>
        </authorList>
    </citation>
    <scope>NUCLEOTIDE SEQUENCE [LARGE SCALE GENOMIC DNA]</scope>
    <source>
        <strain evidence="3">CRBIP 24.179T</strain>
    </source>
</reference>
<evidence type="ECO:0008006" key="4">
    <source>
        <dbReference type="Google" id="ProtNLM"/>
    </source>
</evidence>
<proteinExistence type="predicted"/>
<dbReference type="GeneID" id="82846742"/>
<feature type="transmembrane region" description="Helical" evidence="1">
    <location>
        <begin position="12"/>
        <end position="31"/>
    </location>
</feature>
<organism evidence="2 3">
    <name type="scientific">Lactobacillus hominis DSM 23910 = CRBIP 24.179</name>
    <dbReference type="NCBI Taxonomy" id="1423758"/>
    <lineage>
        <taxon>Bacteria</taxon>
        <taxon>Bacillati</taxon>
        <taxon>Bacillota</taxon>
        <taxon>Bacilli</taxon>
        <taxon>Lactobacillales</taxon>
        <taxon>Lactobacillaceae</taxon>
        <taxon>Lactobacillus</taxon>
    </lineage>
</organism>
<dbReference type="STRING" id="1423758.FC41_GL000529"/>
<keyword evidence="1" id="KW-0472">Membrane</keyword>
<keyword evidence="3" id="KW-1185">Reference proteome</keyword>
<keyword evidence="1" id="KW-1133">Transmembrane helix</keyword>
<dbReference type="AlphaFoldDB" id="I7KGR8"/>